<protein>
    <recommendedName>
        <fullName evidence="4">F-box domain-containing protein</fullName>
    </recommendedName>
</protein>
<accession>A0AAN5D6K2</accession>
<sequence>SISSSKSSLYQMQTERNEPEKQAIEINSNKLRESPLSYSSIFSSVEEESRATKAFSQAFRHLDIMSEQNPRDESSCKIETIDHSDNTSLIESLPWPALNRLFHFLLSDEECTDLNNLSKVSTRFYDEVHEFMQNNGPGLKEVKLNYYDGNILDVEIRLFLSNIPFYDLSNIPLGRFKRTGSNSNPILHVRLNGTKDLVIEQRMAKFLSSPIAHVCIDGLGNRASSLESALCTKLLQLSTIYSLDFSDVILDDITASLIISTISPMTNELKIWVDAQPKLEDPDEFIDKLASMSIAHVCLRSMHLISDSFFGISRFFWELLLNEKLSKGSFEWVKTGNMDEKITKSPLKLPDTPIRSVEWYKGKSK</sequence>
<feature type="compositionally biased region" description="Polar residues" evidence="1">
    <location>
        <begin position="1"/>
        <end position="14"/>
    </location>
</feature>
<organism evidence="2 3">
    <name type="scientific">Pristionchus mayeri</name>
    <dbReference type="NCBI Taxonomy" id="1317129"/>
    <lineage>
        <taxon>Eukaryota</taxon>
        <taxon>Metazoa</taxon>
        <taxon>Ecdysozoa</taxon>
        <taxon>Nematoda</taxon>
        <taxon>Chromadorea</taxon>
        <taxon>Rhabditida</taxon>
        <taxon>Rhabditina</taxon>
        <taxon>Diplogasteromorpha</taxon>
        <taxon>Diplogasteroidea</taxon>
        <taxon>Neodiplogasteridae</taxon>
        <taxon>Pristionchus</taxon>
    </lineage>
</organism>
<gene>
    <name evidence="2" type="ORF">PMAYCL1PPCAC_27182</name>
</gene>
<evidence type="ECO:0000313" key="3">
    <source>
        <dbReference type="Proteomes" id="UP001328107"/>
    </source>
</evidence>
<dbReference type="Proteomes" id="UP001328107">
    <property type="component" value="Unassembled WGS sequence"/>
</dbReference>
<dbReference type="AlphaFoldDB" id="A0AAN5D6K2"/>
<comment type="caution">
    <text evidence="2">The sequence shown here is derived from an EMBL/GenBank/DDBJ whole genome shotgun (WGS) entry which is preliminary data.</text>
</comment>
<name>A0AAN5D6K2_9BILA</name>
<evidence type="ECO:0000256" key="1">
    <source>
        <dbReference type="SAM" id="MobiDB-lite"/>
    </source>
</evidence>
<proteinExistence type="predicted"/>
<evidence type="ECO:0000313" key="2">
    <source>
        <dbReference type="EMBL" id="GMR56987.1"/>
    </source>
</evidence>
<keyword evidence="3" id="KW-1185">Reference proteome</keyword>
<evidence type="ECO:0008006" key="4">
    <source>
        <dbReference type="Google" id="ProtNLM"/>
    </source>
</evidence>
<dbReference type="EMBL" id="BTRK01000006">
    <property type="protein sequence ID" value="GMR56987.1"/>
    <property type="molecule type" value="Genomic_DNA"/>
</dbReference>
<feature type="non-terminal residue" evidence="2">
    <location>
        <position position="1"/>
    </location>
</feature>
<feature type="region of interest" description="Disordered" evidence="1">
    <location>
        <begin position="1"/>
        <end position="23"/>
    </location>
</feature>
<reference evidence="3" key="1">
    <citation type="submission" date="2022-10" db="EMBL/GenBank/DDBJ databases">
        <title>Genome assembly of Pristionchus species.</title>
        <authorList>
            <person name="Yoshida K."/>
            <person name="Sommer R.J."/>
        </authorList>
    </citation>
    <scope>NUCLEOTIDE SEQUENCE [LARGE SCALE GENOMIC DNA]</scope>
    <source>
        <strain evidence="3">RS5460</strain>
    </source>
</reference>